<evidence type="ECO:0000313" key="2">
    <source>
        <dbReference type="EMBL" id="CAB4640918.1"/>
    </source>
</evidence>
<name>A0A6J6JWT6_9ZZZZ</name>
<accession>A0A6J6JWT6</accession>
<feature type="region of interest" description="Disordered" evidence="1">
    <location>
        <begin position="1"/>
        <end position="53"/>
    </location>
</feature>
<organism evidence="2">
    <name type="scientific">freshwater metagenome</name>
    <dbReference type="NCBI Taxonomy" id="449393"/>
    <lineage>
        <taxon>unclassified sequences</taxon>
        <taxon>metagenomes</taxon>
        <taxon>ecological metagenomes</taxon>
    </lineage>
</organism>
<sequence>MTPTGQPREREGPGGLGARKSQCDKPKAPTSAGAVSAYHEEDMAKPTPPSRSLSHDDIALVEFERAWWGSVPNKESAVRERFGLTLARYYQRLYALCETAAALEYDAVFVRQCSQAQYMRQSARRLGPEGGEGIG</sequence>
<protein>
    <submittedName>
        <fullName evidence="2">Unannotated protein</fullName>
    </submittedName>
</protein>
<proteinExistence type="predicted"/>
<dbReference type="AlphaFoldDB" id="A0A6J6JWT6"/>
<gene>
    <name evidence="2" type="ORF">UFOPK2158_00585</name>
</gene>
<dbReference type="InterPro" id="IPR021678">
    <property type="entry name" value="DUF3263"/>
</dbReference>
<dbReference type="EMBL" id="CAEZVY010000048">
    <property type="protein sequence ID" value="CAB4640918.1"/>
    <property type="molecule type" value="Genomic_DNA"/>
</dbReference>
<reference evidence="2" key="1">
    <citation type="submission" date="2020-05" db="EMBL/GenBank/DDBJ databases">
        <authorList>
            <person name="Chiriac C."/>
            <person name="Salcher M."/>
            <person name="Ghai R."/>
            <person name="Kavagutti S V."/>
        </authorList>
    </citation>
    <scope>NUCLEOTIDE SEQUENCE</scope>
</reference>
<evidence type="ECO:0000256" key="1">
    <source>
        <dbReference type="SAM" id="MobiDB-lite"/>
    </source>
</evidence>
<dbReference type="Pfam" id="PF11662">
    <property type="entry name" value="DUF3263"/>
    <property type="match status" value="1"/>
</dbReference>